<sequence length="49" mass="5438">MKRVSWTSRKELIGATGAVLILSTIMALFVWGIDTVFKTLLALLLKAFL</sequence>
<dbReference type="InterPro" id="IPR005807">
    <property type="entry name" value="SecE_bac"/>
</dbReference>
<dbReference type="AlphaFoldDB" id="A0A532V6T1"/>
<dbReference type="InterPro" id="IPR001901">
    <property type="entry name" value="Translocase_SecE/Sec61-g"/>
</dbReference>
<dbReference type="Proteomes" id="UP000317778">
    <property type="component" value="Unassembled WGS sequence"/>
</dbReference>
<dbReference type="Pfam" id="PF00584">
    <property type="entry name" value="SecE"/>
    <property type="match status" value="1"/>
</dbReference>
<evidence type="ECO:0000313" key="10">
    <source>
        <dbReference type="Proteomes" id="UP000317778"/>
    </source>
</evidence>
<keyword evidence="4" id="KW-0653">Protein transport</keyword>
<feature type="transmembrane region" description="Helical" evidence="8">
    <location>
        <begin position="12"/>
        <end position="33"/>
    </location>
</feature>
<comment type="caution">
    <text evidence="9">The sequence shown here is derived from an EMBL/GenBank/DDBJ whole genome shotgun (WGS) entry which is preliminary data.</text>
</comment>
<dbReference type="Gene3D" id="1.20.5.1030">
    <property type="entry name" value="Preprotein translocase secy subunit"/>
    <property type="match status" value="1"/>
</dbReference>
<proteinExistence type="predicted"/>
<keyword evidence="6" id="KW-0811">Translocation</keyword>
<evidence type="ECO:0000313" key="9">
    <source>
        <dbReference type="EMBL" id="TKJ42901.1"/>
    </source>
</evidence>
<keyword evidence="2" id="KW-0813">Transport</keyword>
<accession>A0A532V6T1</accession>
<dbReference type="NCBIfam" id="TIGR00964">
    <property type="entry name" value="secE_bact"/>
    <property type="match status" value="1"/>
</dbReference>
<evidence type="ECO:0000256" key="1">
    <source>
        <dbReference type="ARBA" id="ARBA00004370"/>
    </source>
</evidence>
<protein>
    <submittedName>
        <fullName evidence="9">Preprotein translocase subunit SecE</fullName>
    </submittedName>
</protein>
<comment type="subcellular location">
    <subcellularLocation>
        <location evidence="1">Membrane</location>
    </subcellularLocation>
</comment>
<dbReference type="GO" id="GO:0016020">
    <property type="term" value="C:membrane"/>
    <property type="evidence" value="ECO:0007669"/>
    <property type="project" value="UniProtKB-SubCell"/>
</dbReference>
<dbReference type="GO" id="GO:0006886">
    <property type="term" value="P:intracellular protein transport"/>
    <property type="evidence" value="ECO:0007669"/>
    <property type="project" value="InterPro"/>
</dbReference>
<gene>
    <name evidence="9" type="primary">secE</name>
    <name evidence="9" type="ORF">CEE36_05990</name>
</gene>
<keyword evidence="7 8" id="KW-0472">Membrane</keyword>
<evidence type="ECO:0000256" key="7">
    <source>
        <dbReference type="ARBA" id="ARBA00023136"/>
    </source>
</evidence>
<evidence type="ECO:0000256" key="4">
    <source>
        <dbReference type="ARBA" id="ARBA00022927"/>
    </source>
</evidence>
<evidence type="ECO:0000256" key="2">
    <source>
        <dbReference type="ARBA" id="ARBA00022448"/>
    </source>
</evidence>
<evidence type="ECO:0000256" key="8">
    <source>
        <dbReference type="SAM" id="Phobius"/>
    </source>
</evidence>
<keyword evidence="3 8" id="KW-0812">Transmembrane</keyword>
<evidence type="ECO:0000256" key="5">
    <source>
        <dbReference type="ARBA" id="ARBA00022989"/>
    </source>
</evidence>
<evidence type="ECO:0000256" key="6">
    <source>
        <dbReference type="ARBA" id="ARBA00023010"/>
    </source>
</evidence>
<dbReference type="GO" id="GO:0009306">
    <property type="term" value="P:protein secretion"/>
    <property type="evidence" value="ECO:0007669"/>
    <property type="project" value="InterPro"/>
</dbReference>
<dbReference type="GO" id="GO:0006605">
    <property type="term" value="P:protein targeting"/>
    <property type="evidence" value="ECO:0007669"/>
    <property type="project" value="InterPro"/>
</dbReference>
<organism evidence="9 10">
    <name type="scientific">candidate division TA06 bacterium B3_TA06</name>
    <dbReference type="NCBI Taxonomy" id="2012487"/>
    <lineage>
        <taxon>Bacteria</taxon>
        <taxon>Bacteria division TA06</taxon>
    </lineage>
</organism>
<evidence type="ECO:0000256" key="3">
    <source>
        <dbReference type="ARBA" id="ARBA00022692"/>
    </source>
</evidence>
<dbReference type="EMBL" id="NJBO01000008">
    <property type="protein sequence ID" value="TKJ42901.1"/>
    <property type="molecule type" value="Genomic_DNA"/>
</dbReference>
<name>A0A532V6T1_UNCT6</name>
<reference evidence="9 10" key="1">
    <citation type="submission" date="2017-06" db="EMBL/GenBank/DDBJ databases">
        <title>Novel microbial phyla capable of carbon fixation and sulfur reduction in deep-sea sediments.</title>
        <authorList>
            <person name="Huang J."/>
            <person name="Baker B."/>
            <person name="Wang Y."/>
        </authorList>
    </citation>
    <scope>NUCLEOTIDE SEQUENCE [LARGE SCALE GENOMIC DNA]</scope>
    <source>
        <strain evidence="9">B3_TA06</strain>
    </source>
</reference>
<dbReference type="InterPro" id="IPR038379">
    <property type="entry name" value="SecE_sf"/>
</dbReference>
<keyword evidence="5 8" id="KW-1133">Transmembrane helix</keyword>
<dbReference type="GO" id="GO:0008320">
    <property type="term" value="F:protein transmembrane transporter activity"/>
    <property type="evidence" value="ECO:0007669"/>
    <property type="project" value="InterPro"/>
</dbReference>